<sequence>MTNPTIGARMSARTLMNLVGELDPARPVYEALAERIRLLILDGRIPVGTRLPSERELAAASGRSRTTIVASYQLVRDAGYLVSRQGSGSRAVLPGPGQDESDSRAIDFARAVPPPVDGLRDIFARMGERMVDALDGPGFDLVGNLSLREAIAERYTDRGLPTTADQIMVTIGGQHAISLVAHTLLGRGDIALVEAPTYPHAYDALKRAGARLITTPVTSAGWDVDRLVDALTGARPALAYLVPDFQNPTGASMPTEARARVAEAARSSGTALVIDETTADLNIDRPWDDGPFARHAKRVDATLGTGAITVGSLSKSIWGGLRMGWIRADTTVIRRLAQARPAGDLGTPQMEQLLGEQIVRAMPELLARRRALLAEHRAALVRLLGERLPQWTVPFPDGGLSLWVQLDWPGSSALTSLCDVRGLSLVAGPKFSLDGAFERHLRIPFTSPIADLERGVDLLADSWEQLTVRRTRRTAMSRMPGVV</sequence>
<dbReference type="EMBL" id="BAOQ01000042">
    <property type="protein sequence ID" value="GAC85795.1"/>
    <property type="molecule type" value="Genomic_DNA"/>
</dbReference>
<keyword evidence="5" id="KW-0804">Transcription</keyword>
<dbReference type="InterPro" id="IPR036390">
    <property type="entry name" value="WH_DNA-bd_sf"/>
</dbReference>
<keyword evidence="3" id="KW-0805">Transcription regulation</keyword>
<keyword evidence="8" id="KW-1185">Reference proteome</keyword>
<dbReference type="Gene3D" id="3.90.1150.10">
    <property type="entry name" value="Aspartate Aminotransferase, domain 1"/>
    <property type="match status" value="1"/>
</dbReference>
<reference evidence="7 8" key="1">
    <citation type="submission" date="2013-02" db="EMBL/GenBank/DDBJ databases">
        <title>Whole genome shotgun sequence of Gordonia paraffinivorans NBRC 108238.</title>
        <authorList>
            <person name="Isaki-Nakamura S."/>
            <person name="Hosoyama A."/>
            <person name="Tsuchikane K."/>
            <person name="Ando Y."/>
            <person name="Baba S."/>
            <person name="Ohji S."/>
            <person name="Hamada M."/>
            <person name="Tamura T."/>
            <person name="Yamazoe A."/>
            <person name="Yamazaki S."/>
            <person name="Fujita N."/>
        </authorList>
    </citation>
    <scope>NUCLEOTIDE SEQUENCE [LARGE SCALE GENOMIC DNA]</scope>
    <source>
        <strain evidence="7 8">NBRC 108238</strain>
    </source>
</reference>
<evidence type="ECO:0000256" key="5">
    <source>
        <dbReference type="ARBA" id="ARBA00023163"/>
    </source>
</evidence>
<organism evidence="7 8">
    <name type="scientific">Gordonia paraffinivorans NBRC 108238</name>
    <dbReference type="NCBI Taxonomy" id="1223543"/>
    <lineage>
        <taxon>Bacteria</taxon>
        <taxon>Bacillati</taxon>
        <taxon>Actinomycetota</taxon>
        <taxon>Actinomycetes</taxon>
        <taxon>Mycobacteriales</taxon>
        <taxon>Gordoniaceae</taxon>
        <taxon>Gordonia</taxon>
    </lineage>
</organism>
<dbReference type="InterPro" id="IPR015422">
    <property type="entry name" value="PyrdxlP-dep_Trfase_small"/>
</dbReference>
<accession>A0ABQ0IQM0</accession>
<dbReference type="InterPro" id="IPR036388">
    <property type="entry name" value="WH-like_DNA-bd_sf"/>
</dbReference>
<proteinExistence type="inferred from homology"/>
<dbReference type="InterPro" id="IPR000524">
    <property type="entry name" value="Tscrpt_reg_HTH_GntR"/>
</dbReference>
<evidence type="ECO:0000256" key="3">
    <source>
        <dbReference type="ARBA" id="ARBA00023015"/>
    </source>
</evidence>
<evidence type="ECO:0000256" key="2">
    <source>
        <dbReference type="ARBA" id="ARBA00022898"/>
    </source>
</evidence>
<dbReference type="SUPFAM" id="SSF53383">
    <property type="entry name" value="PLP-dependent transferases"/>
    <property type="match status" value="1"/>
</dbReference>
<evidence type="ECO:0000313" key="7">
    <source>
        <dbReference type="EMBL" id="GAC85795.1"/>
    </source>
</evidence>
<gene>
    <name evidence="7" type="ORF">GP2_042_00210</name>
</gene>
<dbReference type="InterPro" id="IPR015421">
    <property type="entry name" value="PyrdxlP-dep_Trfase_major"/>
</dbReference>
<dbReference type="PROSITE" id="PS50949">
    <property type="entry name" value="HTH_GNTR"/>
    <property type="match status" value="1"/>
</dbReference>
<comment type="similarity">
    <text evidence="1">In the C-terminal section; belongs to the class-I pyridoxal-phosphate-dependent aminotransferase family.</text>
</comment>
<dbReference type="InterPro" id="IPR051446">
    <property type="entry name" value="HTH_trans_reg/aminotransferase"/>
</dbReference>
<dbReference type="Gene3D" id="3.40.640.10">
    <property type="entry name" value="Type I PLP-dependent aspartate aminotransferase-like (Major domain)"/>
    <property type="match status" value="1"/>
</dbReference>
<evidence type="ECO:0000259" key="6">
    <source>
        <dbReference type="PROSITE" id="PS50949"/>
    </source>
</evidence>
<evidence type="ECO:0000313" key="8">
    <source>
        <dbReference type="Proteomes" id="UP000035021"/>
    </source>
</evidence>
<dbReference type="PANTHER" id="PTHR46577:SF1">
    <property type="entry name" value="HTH-TYPE TRANSCRIPTIONAL REGULATORY PROTEIN GABR"/>
    <property type="match status" value="1"/>
</dbReference>
<dbReference type="CDD" id="cd07377">
    <property type="entry name" value="WHTH_GntR"/>
    <property type="match status" value="1"/>
</dbReference>
<protein>
    <submittedName>
        <fullName evidence="7">GntR family transcriptional regulator</fullName>
    </submittedName>
</protein>
<evidence type="ECO:0000256" key="4">
    <source>
        <dbReference type="ARBA" id="ARBA00023125"/>
    </source>
</evidence>
<dbReference type="SMART" id="SM00345">
    <property type="entry name" value="HTH_GNTR"/>
    <property type="match status" value="1"/>
</dbReference>
<evidence type="ECO:0000256" key="1">
    <source>
        <dbReference type="ARBA" id="ARBA00005384"/>
    </source>
</evidence>
<keyword evidence="2" id="KW-0663">Pyridoxal phosphate</keyword>
<dbReference type="CDD" id="cd00609">
    <property type="entry name" value="AAT_like"/>
    <property type="match status" value="1"/>
</dbReference>
<dbReference type="Pfam" id="PF00392">
    <property type="entry name" value="GntR"/>
    <property type="match status" value="1"/>
</dbReference>
<feature type="domain" description="HTH gntR-type" evidence="6">
    <location>
        <begin position="26"/>
        <end position="94"/>
    </location>
</feature>
<dbReference type="InterPro" id="IPR015424">
    <property type="entry name" value="PyrdxlP-dep_Trfase"/>
</dbReference>
<dbReference type="Pfam" id="PF00155">
    <property type="entry name" value="Aminotran_1_2"/>
    <property type="match status" value="1"/>
</dbReference>
<dbReference type="InterPro" id="IPR004839">
    <property type="entry name" value="Aminotransferase_I/II_large"/>
</dbReference>
<dbReference type="SUPFAM" id="SSF46785">
    <property type="entry name" value="Winged helix' DNA-binding domain"/>
    <property type="match status" value="1"/>
</dbReference>
<dbReference type="Gene3D" id="1.10.10.10">
    <property type="entry name" value="Winged helix-like DNA-binding domain superfamily/Winged helix DNA-binding domain"/>
    <property type="match status" value="1"/>
</dbReference>
<dbReference type="Proteomes" id="UP000035021">
    <property type="component" value="Unassembled WGS sequence"/>
</dbReference>
<dbReference type="RefSeq" id="WP_006902048.1">
    <property type="nucleotide sequence ID" value="NZ_BAOQ01000042.1"/>
</dbReference>
<keyword evidence="4" id="KW-0238">DNA-binding</keyword>
<dbReference type="PANTHER" id="PTHR46577">
    <property type="entry name" value="HTH-TYPE TRANSCRIPTIONAL REGULATORY PROTEIN GABR"/>
    <property type="match status" value="1"/>
</dbReference>
<name>A0ABQ0IQM0_9ACTN</name>
<comment type="caution">
    <text evidence="7">The sequence shown here is derived from an EMBL/GenBank/DDBJ whole genome shotgun (WGS) entry which is preliminary data.</text>
</comment>